<feature type="compositionally biased region" description="Basic and acidic residues" evidence="1">
    <location>
        <begin position="336"/>
        <end position="353"/>
    </location>
</feature>
<feature type="region of interest" description="Disordered" evidence="1">
    <location>
        <begin position="169"/>
        <end position="199"/>
    </location>
</feature>
<dbReference type="InParanoid" id="C1E102"/>
<sequence length="821" mass="87968">MATCLEPGRAAWRGPVNARGALRGDSTGRPRRAPRPAGTPGTSGERSRSRGARLVNRARADEDGRDAAAAAARLAPLEASTAAGSELERILKTDPVAFERALSDQVGSRPPAPPPLLPQSLLSEFTLFFWPTRLGFWPAAARRRGRWDARTRPERAGEGYECGCFGASSEGAGGGPRAESPRARSPLASRREEKAQRPLFSRFSARANNASSHERFTRMLTESIPPPIVFPRSQLRAMASDVFHPSFPGGRSGSLRDRVGGSFGAQPSSLQPGHSCDLREKPGAGDGFPSTEYLQLEGVISSKGASSGAAEGGAEGGADASMSRLDKSSKGAKNGHPKEPCEDERNPSSRPNADKAERVILSELADAVAFGAKVDRANELRDAMYLSVVARHCALGVPLVPEVEAFQGSRGSSRGSALFGGSVSGRGVGGGGGRRTGAHDRKVSRLVRECLPTGADELIERHIDRIISDVEAFGLSDGALAGAYRKSALFGYFLRCAATRLALEHSFQATPTRDERLPGDDEEHARHLREDGYELVSNISSLPAYPSSIGDWIAEDGDDVDDEQRVDPAVSEARARRRREAEATFRAQATRAKAEATSRTARSDITESTSPRTAGSDEFDADSPEAELERARERRRERQWRRALGGAYPDRPLAAFPSSIGDWIASSSSADDDAEYDEPFYEKPIFDAVEDADAAPNLRAFVDAMEPTLRAQLATIGQADVAAVLDSHVAALFYGDVEAAPRDVRGATAGGDGVEAEVVSFDFAGLAGLSKGLMPLDGLRYMVVEACAFGASLWSAERRCERYDLTRRSVDGAKDQSESRR</sequence>
<dbReference type="PANTHER" id="PTHR31808:SF4">
    <property type="entry name" value="LIGASE, PUTATIVE (DUF760)-RELATED"/>
    <property type="match status" value="1"/>
</dbReference>
<dbReference type="OrthoDB" id="10688262at2759"/>
<feature type="region of interest" description="Disordered" evidence="1">
    <location>
        <begin position="246"/>
        <end position="291"/>
    </location>
</feature>
<proteinExistence type="predicted"/>
<dbReference type="RefSeq" id="XP_002500833.1">
    <property type="nucleotide sequence ID" value="XM_002500787.1"/>
</dbReference>
<feature type="compositionally biased region" description="Acidic residues" evidence="1">
    <location>
        <begin position="553"/>
        <end position="564"/>
    </location>
</feature>
<name>C1E102_MICCC</name>
<organism evidence="2 3">
    <name type="scientific">Micromonas commoda (strain RCC299 / NOUM17 / CCMP2709)</name>
    <name type="common">Picoplanktonic green alga</name>
    <dbReference type="NCBI Taxonomy" id="296587"/>
    <lineage>
        <taxon>Eukaryota</taxon>
        <taxon>Viridiplantae</taxon>
        <taxon>Chlorophyta</taxon>
        <taxon>Mamiellophyceae</taxon>
        <taxon>Mamiellales</taxon>
        <taxon>Mamiellaceae</taxon>
        <taxon>Micromonas</taxon>
    </lineage>
</organism>
<evidence type="ECO:0000256" key="1">
    <source>
        <dbReference type="SAM" id="MobiDB-lite"/>
    </source>
</evidence>
<feature type="region of interest" description="Disordered" evidence="1">
    <location>
        <begin position="553"/>
        <end position="635"/>
    </location>
</feature>
<protein>
    <submittedName>
        <fullName evidence="2">Uncharacterized protein</fullName>
    </submittedName>
</protein>
<dbReference type="PANTHER" id="PTHR31808">
    <property type="entry name" value="EXPRESSED PROTEIN"/>
    <property type="match status" value="1"/>
</dbReference>
<dbReference type="AlphaFoldDB" id="C1E102"/>
<keyword evidence="3" id="KW-1185">Reference proteome</keyword>
<accession>C1E102</accession>
<feature type="compositionally biased region" description="Basic and acidic residues" evidence="1">
    <location>
        <begin position="592"/>
        <end position="605"/>
    </location>
</feature>
<feature type="region of interest" description="Disordered" evidence="1">
    <location>
        <begin position="304"/>
        <end position="353"/>
    </location>
</feature>
<dbReference type="EMBL" id="CP001324">
    <property type="protein sequence ID" value="ACO62091.1"/>
    <property type="molecule type" value="Genomic_DNA"/>
</dbReference>
<dbReference type="KEGG" id="mis:MICPUN_56698"/>
<evidence type="ECO:0000313" key="3">
    <source>
        <dbReference type="Proteomes" id="UP000002009"/>
    </source>
</evidence>
<dbReference type="Proteomes" id="UP000002009">
    <property type="component" value="Chromosome 3"/>
</dbReference>
<feature type="region of interest" description="Disordered" evidence="1">
    <location>
        <begin position="1"/>
        <end position="67"/>
    </location>
</feature>
<gene>
    <name evidence="2" type="ORF">MICPUN_56698</name>
</gene>
<dbReference type="InterPro" id="IPR038925">
    <property type="entry name" value="At3g17800-like"/>
</dbReference>
<dbReference type="OMA" id="SAERRCE"/>
<dbReference type="GeneID" id="8241580"/>
<evidence type="ECO:0000313" key="2">
    <source>
        <dbReference type="EMBL" id="ACO62091.1"/>
    </source>
</evidence>
<feature type="compositionally biased region" description="Acidic residues" evidence="1">
    <location>
        <begin position="617"/>
        <end position="626"/>
    </location>
</feature>
<reference evidence="2 3" key="1">
    <citation type="journal article" date="2009" name="Science">
        <title>Green evolution and dynamic adaptations revealed by genomes of the marine picoeukaryotes Micromonas.</title>
        <authorList>
            <person name="Worden A.Z."/>
            <person name="Lee J.H."/>
            <person name="Mock T."/>
            <person name="Rouze P."/>
            <person name="Simmons M.P."/>
            <person name="Aerts A.L."/>
            <person name="Allen A.E."/>
            <person name="Cuvelier M.L."/>
            <person name="Derelle E."/>
            <person name="Everett M.V."/>
            <person name="Foulon E."/>
            <person name="Grimwood J."/>
            <person name="Gundlach H."/>
            <person name="Henrissat B."/>
            <person name="Napoli C."/>
            <person name="McDonald S.M."/>
            <person name="Parker M.S."/>
            <person name="Rombauts S."/>
            <person name="Salamov A."/>
            <person name="Von Dassow P."/>
            <person name="Badger J.H."/>
            <person name="Coutinho P.M."/>
            <person name="Demir E."/>
            <person name="Dubchak I."/>
            <person name="Gentemann C."/>
            <person name="Eikrem W."/>
            <person name="Gready J.E."/>
            <person name="John U."/>
            <person name="Lanier W."/>
            <person name="Lindquist E.A."/>
            <person name="Lucas S."/>
            <person name="Mayer K.F."/>
            <person name="Moreau H."/>
            <person name="Not F."/>
            <person name="Otillar R."/>
            <person name="Panaud O."/>
            <person name="Pangilinan J."/>
            <person name="Paulsen I."/>
            <person name="Piegu B."/>
            <person name="Poliakov A."/>
            <person name="Robbens S."/>
            <person name="Schmutz J."/>
            <person name="Toulza E."/>
            <person name="Wyss T."/>
            <person name="Zelensky A."/>
            <person name="Zhou K."/>
            <person name="Armbrust E.V."/>
            <person name="Bhattacharya D."/>
            <person name="Goodenough U.W."/>
            <person name="Van de Peer Y."/>
            <person name="Grigoriev I.V."/>
        </authorList>
    </citation>
    <scope>NUCLEOTIDE SEQUENCE [LARGE SCALE GENOMIC DNA]</scope>
    <source>
        <strain evidence="3">RCC299 / NOUM17</strain>
    </source>
</reference>